<reference evidence="6" key="1">
    <citation type="journal article" date="2022" name="G3 (Bethesda)">
        <title>Unveiling the complete genome sequence of Alicyclobacillus acidoterrestris DSM 3922T, a taint-producing strain.</title>
        <authorList>
            <person name="Leonardo I.C."/>
            <person name="Barreto Crespo M.T."/>
            <person name="Gaspar F.B."/>
        </authorList>
    </citation>
    <scope>NUCLEOTIDE SEQUENCE [LARGE SCALE GENOMIC DNA]</scope>
    <source>
        <strain evidence="6">DSM 3922</strain>
    </source>
</reference>
<name>T0DHR8_ALIAG</name>
<dbReference type="Proteomes" id="UP000829401">
    <property type="component" value="Chromosome"/>
</dbReference>
<dbReference type="EMBL" id="CP080467">
    <property type="protein sequence ID" value="UNO47209.1"/>
    <property type="molecule type" value="Genomic_DNA"/>
</dbReference>
<dbReference type="eggNOG" id="COG0791">
    <property type="taxonomic scope" value="Bacteria"/>
</dbReference>
<organism evidence="5 6">
    <name type="scientific">Alicyclobacillus acidoterrestris (strain ATCC 49025 / DSM 3922 / CIP 106132 / NCIMB 13137 / GD3B)</name>
    <dbReference type="NCBI Taxonomy" id="1356854"/>
    <lineage>
        <taxon>Bacteria</taxon>
        <taxon>Bacillati</taxon>
        <taxon>Bacillota</taxon>
        <taxon>Bacilli</taxon>
        <taxon>Bacillales</taxon>
        <taxon>Alicyclobacillaceae</taxon>
        <taxon>Alicyclobacillus</taxon>
    </lineage>
</organism>
<dbReference type="InterPro" id="IPR038765">
    <property type="entry name" value="Papain-like_cys_pep_sf"/>
</dbReference>
<evidence type="ECO:0000256" key="2">
    <source>
        <dbReference type="ARBA" id="ARBA00022670"/>
    </source>
</evidence>
<dbReference type="AlphaFoldDB" id="T0DHR8"/>
<dbReference type="SUPFAM" id="SSF54001">
    <property type="entry name" value="Cysteine proteinases"/>
    <property type="match status" value="1"/>
</dbReference>
<evidence type="ECO:0000313" key="5">
    <source>
        <dbReference type="EMBL" id="UNO47209.1"/>
    </source>
</evidence>
<keyword evidence="6" id="KW-1185">Reference proteome</keyword>
<accession>T0DHR8</accession>
<keyword evidence="3" id="KW-0378">Hydrolase</keyword>
<keyword evidence="2" id="KW-0645">Protease</keyword>
<gene>
    <name evidence="5" type="ORF">K1I37_10665</name>
</gene>
<sequence>MRAKAVVSGLAAMATLLPLGLSSVAMASTNSASTVSIKHNAYLITAPKSGSTKIALETTGTKLTVLSGGNSYWYHVEDAKGRDGYITTNTYYTTETSSSTATTSSSAAASSSSTVASTATKPSTSSTSTASSTTGKQVVEVLHNAYLVSAAKSGSSRIELEQTGTQLTILSGSTQYWWHVEAPSGKSGYITANSYYTTTTNPLNVQLPPGVTLDPAITPIASVDASADAKFQAILKVAESKLGTPYELDHNEDRGQTGFDCSNFTAYVYHHALGYIISTSSKTQYTSVGTKVAIADMQPGDLLTFDDGGHSGIYIGNNQMIQCGGGLGKVGYLSVAPGSYWYQHLSAVKRMY</sequence>
<evidence type="ECO:0000256" key="3">
    <source>
        <dbReference type="ARBA" id="ARBA00022801"/>
    </source>
</evidence>
<dbReference type="KEGG" id="aaco:K1I37_10665"/>
<dbReference type="Gene3D" id="3.90.1720.10">
    <property type="entry name" value="endopeptidase domain like (from Nostoc punctiforme)"/>
    <property type="match status" value="1"/>
</dbReference>
<dbReference type="GO" id="GO:0006508">
    <property type="term" value="P:proteolysis"/>
    <property type="evidence" value="ECO:0007669"/>
    <property type="project" value="UniProtKB-KW"/>
</dbReference>
<dbReference type="PANTHER" id="PTHR47053:SF1">
    <property type="entry name" value="MUREIN DD-ENDOPEPTIDASE MEPH-RELATED"/>
    <property type="match status" value="1"/>
</dbReference>
<dbReference type="InterPro" id="IPR051202">
    <property type="entry name" value="Peptidase_C40"/>
</dbReference>
<dbReference type="PROSITE" id="PS51935">
    <property type="entry name" value="NLPC_P60"/>
    <property type="match status" value="1"/>
</dbReference>
<evidence type="ECO:0000256" key="1">
    <source>
        <dbReference type="ARBA" id="ARBA00007074"/>
    </source>
</evidence>
<comment type="similarity">
    <text evidence="1">Belongs to the peptidase C40 family.</text>
</comment>
<keyword evidence="4" id="KW-0788">Thiol protease</keyword>
<evidence type="ECO:0000313" key="6">
    <source>
        <dbReference type="Proteomes" id="UP000829401"/>
    </source>
</evidence>
<dbReference type="InterPro" id="IPR000064">
    <property type="entry name" value="NLP_P60_dom"/>
</dbReference>
<dbReference type="PANTHER" id="PTHR47053">
    <property type="entry name" value="MUREIN DD-ENDOPEPTIDASE MEPH-RELATED"/>
    <property type="match status" value="1"/>
</dbReference>
<dbReference type="Pfam" id="PF00877">
    <property type="entry name" value="NLPC_P60"/>
    <property type="match status" value="1"/>
</dbReference>
<protein>
    <submittedName>
        <fullName evidence="5">C40 family peptidase</fullName>
    </submittedName>
</protein>
<evidence type="ECO:0000256" key="4">
    <source>
        <dbReference type="ARBA" id="ARBA00022807"/>
    </source>
</evidence>
<dbReference type="STRING" id="1356854.N007_21060"/>
<proteinExistence type="inferred from homology"/>
<accession>A0A9E6ZQD8</accession>
<dbReference type="GO" id="GO:0008234">
    <property type="term" value="F:cysteine-type peptidase activity"/>
    <property type="evidence" value="ECO:0007669"/>
    <property type="project" value="UniProtKB-KW"/>
</dbReference>
<dbReference type="RefSeq" id="WP_021295523.1">
    <property type="nucleotide sequence ID" value="NZ_AURB01000074.1"/>
</dbReference>